<sequence length="146" mass="16672">MGSDEMLNSILNNRTQLILNKSMDAASLRNEVIAHNIANVNTPKFKRSEVLFEDKMKKILSGNINQDKLSCTNPRHMQINQTGLNLKEYQPDIKKLNDLSYRNDENNVDIDVENANLTKNKIYYDSVSQSMSNEIKLLRMAIVGRG</sequence>
<comment type="similarity">
    <text evidence="2 6">Belongs to the flagella basal body rod proteins family.</text>
</comment>
<reference evidence="8 9" key="1">
    <citation type="submission" date="2015-03" db="EMBL/GenBank/DDBJ databases">
        <authorList>
            <person name="Murphy D."/>
        </authorList>
    </citation>
    <scope>NUCLEOTIDE SEQUENCE [LARGE SCALE GENOMIC DNA]</scope>
    <source>
        <strain evidence="8 9">OL-4</strain>
    </source>
</reference>
<protein>
    <recommendedName>
        <fullName evidence="3 6">Flagellar basal body rod protein FlgB</fullName>
    </recommendedName>
</protein>
<evidence type="ECO:0000256" key="4">
    <source>
        <dbReference type="ARBA" id="ARBA00023143"/>
    </source>
</evidence>
<dbReference type="GO" id="GO:0071973">
    <property type="term" value="P:bacterial-type flagellum-dependent cell motility"/>
    <property type="evidence" value="ECO:0007669"/>
    <property type="project" value="InterPro"/>
</dbReference>
<keyword evidence="9" id="KW-1185">Reference proteome</keyword>
<dbReference type="GO" id="GO:0030694">
    <property type="term" value="C:bacterial-type flagellum basal body, rod"/>
    <property type="evidence" value="ECO:0007669"/>
    <property type="project" value="InterPro"/>
</dbReference>
<evidence type="ECO:0000259" key="7">
    <source>
        <dbReference type="Pfam" id="PF00460"/>
    </source>
</evidence>
<dbReference type="InterPro" id="IPR006300">
    <property type="entry name" value="FlgB"/>
</dbReference>
<dbReference type="STRING" id="690567.1567"/>
<dbReference type="RefSeq" id="WP_052729668.1">
    <property type="nucleotide sequence ID" value="NZ_CGIH01000027.1"/>
</dbReference>
<comment type="function">
    <text evidence="5 6">Structural component of flagellum, the bacterial motility apparatus. Part of the rod structure of flagellar basal body.</text>
</comment>
<dbReference type="Proteomes" id="UP000045545">
    <property type="component" value="Unassembled WGS sequence"/>
</dbReference>
<keyword evidence="8" id="KW-0282">Flagellum</keyword>
<gene>
    <name evidence="8" type="ORF">1567</name>
</gene>
<evidence type="ECO:0000313" key="8">
    <source>
        <dbReference type="EMBL" id="CFX64496.1"/>
    </source>
</evidence>
<proteinExistence type="inferred from homology"/>
<dbReference type="PIRSF" id="PIRSF002889">
    <property type="entry name" value="Rod_FlgB"/>
    <property type="match status" value="1"/>
</dbReference>
<evidence type="ECO:0000256" key="1">
    <source>
        <dbReference type="ARBA" id="ARBA00004117"/>
    </source>
</evidence>
<evidence type="ECO:0000256" key="6">
    <source>
        <dbReference type="PIRNR" id="PIRNR002889"/>
    </source>
</evidence>
<dbReference type="AlphaFoldDB" id="A0A0E4GDV8"/>
<dbReference type="InterPro" id="IPR001444">
    <property type="entry name" value="Flag_bb_rod_N"/>
</dbReference>
<name>A0A0E4GDV8_9FIRM</name>
<accession>A0A0E4GDV8</accession>
<dbReference type="NCBIfam" id="TIGR01396">
    <property type="entry name" value="FlgB"/>
    <property type="match status" value="1"/>
</dbReference>
<dbReference type="EMBL" id="CGIH01000027">
    <property type="protein sequence ID" value="CFX64496.1"/>
    <property type="molecule type" value="Genomic_DNA"/>
</dbReference>
<keyword evidence="4 6" id="KW-0975">Bacterial flagellum</keyword>
<evidence type="ECO:0000256" key="3">
    <source>
        <dbReference type="ARBA" id="ARBA00014376"/>
    </source>
</evidence>
<feature type="domain" description="Flagellar basal body rod protein N-terminal" evidence="7">
    <location>
        <begin position="23"/>
        <end position="46"/>
    </location>
</feature>
<organism evidence="8 9">
    <name type="scientific">Syntrophomonas zehnderi OL-4</name>
    <dbReference type="NCBI Taxonomy" id="690567"/>
    <lineage>
        <taxon>Bacteria</taxon>
        <taxon>Bacillati</taxon>
        <taxon>Bacillota</taxon>
        <taxon>Clostridia</taxon>
        <taxon>Eubacteriales</taxon>
        <taxon>Syntrophomonadaceae</taxon>
        <taxon>Syntrophomonas</taxon>
    </lineage>
</organism>
<evidence type="ECO:0000256" key="5">
    <source>
        <dbReference type="ARBA" id="ARBA00024934"/>
    </source>
</evidence>
<evidence type="ECO:0000313" key="9">
    <source>
        <dbReference type="Proteomes" id="UP000045545"/>
    </source>
</evidence>
<keyword evidence="8" id="KW-0966">Cell projection</keyword>
<keyword evidence="8" id="KW-0969">Cilium</keyword>
<comment type="subcellular location">
    <subcellularLocation>
        <location evidence="1 6">Bacterial flagellum basal body</location>
    </subcellularLocation>
</comment>
<dbReference type="Pfam" id="PF00460">
    <property type="entry name" value="Flg_bb_rod"/>
    <property type="match status" value="1"/>
</dbReference>
<evidence type="ECO:0000256" key="2">
    <source>
        <dbReference type="ARBA" id="ARBA00009677"/>
    </source>
</evidence>
<comment type="subunit">
    <text evidence="6">The basal body constitutes a major portion of the flagellar organelle and consists of a number of rings mounted on a central rod.</text>
</comment>